<gene>
    <name evidence="3" type="ORF">NW762_010305</name>
</gene>
<dbReference type="PROSITE" id="PS50089">
    <property type="entry name" value="ZF_RING_2"/>
    <property type="match status" value="1"/>
</dbReference>
<dbReference type="InterPro" id="IPR013083">
    <property type="entry name" value="Znf_RING/FYVE/PHD"/>
</dbReference>
<dbReference type="OrthoDB" id="1431934at2759"/>
<dbReference type="Proteomes" id="UP001152049">
    <property type="component" value="Unassembled WGS sequence"/>
</dbReference>
<dbReference type="InterPro" id="IPR001841">
    <property type="entry name" value="Znf_RING"/>
</dbReference>
<evidence type="ECO:0000256" key="1">
    <source>
        <dbReference type="PROSITE-ProRule" id="PRU00175"/>
    </source>
</evidence>
<name>A0A9W8RW01_9HYPO</name>
<feature type="domain" description="RING-type" evidence="2">
    <location>
        <begin position="336"/>
        <end position="379"/>
    </location>
</feature>
<organism evidence="3 4">
    <name type="scientific">Fusarium torreyae</name>
    <dbReference type="NCBI Taxonomy" id="1237075"/>
    <lineage>
        <taxon>Eukaryota</taxon>
        <taxon>Fungi</taxon>
        <taxon>Dikarya</taxon>
        <taxon>Ascomycota</taxon>
        <taxon>Pezizomycotina</taxon>
        <taxon>Sordariomycetes</taxon>
        <taxon>Hypocreomycetidae</taxon>
        <taxon>Hypocreales</taxon>
        <taxon>Nectriaceae</taxon>
        <taxon>Fusarium</taxon>
    </lineage>
</organism>
<dbReference type="GO" id="GO:0008270">
    <property type="term" value="F:zinc ion binding"/>
    <property type="evidence" value="ECO:0007669"/>
    <property type="project" value="UniProtKB-KW"/>
</dbReference>
<dbReference type="Gene3D" id="3.30.40.10">
    <property type="entry name" value="Zinc/RING finger domain, C3HC4 (zinc finger)"/>
    <property type="match status" value="1"/>
</dbReference>
<sequence>MPAGFHFGRVDNRHVHCSWHRPTRTAWAYFKSREVATQCFASFNSGKCRVLGLKIKAETLVAQDADQQDGRWKMKLVGLSANTTWEDIAYAKGLPDNPCQVEMGDPSYDIDLEMDSTLIQSMLYETGPLERWNVFGNPQARRIKAQATFVEEGQAQSAVSSLNGKNLPFNPAGKLFVQLITSVKFKISTRVYDVVKNRVKSLKVDWDRHFIRFTLSGHGYNRILKLEGEDRQLVARAKNDLEHIITGTVMTTDGKIIWHPNFRIDRSAYGKLRKIERDLDVVIIRNVRASNFRVFGQEDKFTPAAEALQHLIEDIRSANRSKTISPPRIKNPETDCVVCFCEPDDALQTSCGHVYCGLCFINMCQAEASTSGEFSIRCPGNVGNCNKVFELSEIQKHLLSEAFENILEASFASLPLLPDTGL</sequence>
<comment type="caution">
    <text evidence="3">The sequence shown here is derived from an EMBL/GenBank/DDBJ whole genome shotgun (WGS) entry which is preliminary data.</text>
</comment>
<protein>
    <recommendedName>
        <fullName evidence="2">RING-type domain-containing protein</fullName>
    </recommendedName>
</protein>
<keyword evidence="4" id="KW-1185">Reference proteome</keyword>
<dbReference type="SUPFAM" id="SSF57850">
    <property type="entry name" value="RING/U-box"/>
    <property type="match status" value="1"/>
</dbReference>
<evidence type="ECO:0000313" key="3">
    <source>
        <dbReference type="EMBL" id="KAJ4253907.1"/>
    </source>
</evidence>
<evidence type="ECO:0000313" key="4">
    <source>
        <dbReference type="Proteomes" id="UP001152049"/>
    </source>
</evidence>
<accession>A0A9W8RW01</accession>
<proteinExistence type="predicted"/>
<dbReference type="AlphaFoldDB" id="A0A9W8RW01"/>
<keyword evidence="1" id="KW-0863">Zinc-finger</keyword>
<keyword evidence="1" id="KW-0862">Zinc</keyword>
<dbReference type="EMBL" id="JAOQAZ010000023">
    <property type="protein sequence ID" value="KAJ4253907.1"/>
    <property type="molecule type" value="Genomic_DNA"/>
</dbReference>
<evidence type="ECO:0000259" key="2">
    <source>
        <dbReference type="PROSITE" id="PS50089"/>
    </source>
</evidence>
<keyword evidence="1" id="KW-0479">Metal-binding</keyword>
<reference evidence="3" key="1">
    <citation type="submission" date="2022-09" db="EMBL/GenBank/DDBJ databases">
        <title>Fusarium specimens isolated from Avocado Roots.</title>
        <authorList>
            <person name="Stajich J."/>
            <person name="Roper C."/>
            <person name="Heimlech-Rivalta G."/>
        </authorList>
    </citation>
    <scope>NUCLEOTIDE SEQUENCE</scope>
    <source>
        <strain evidence="3">CF00136</strain>
    </source>
</reference>